<feature type="signal peptide" evidence="1">
    <location>
        <begin position="1"/>
        <end position="23"/>
    </location>
</feature>
<dbReference type="Proteomes" id="UP001501302">
    <property type="component" value="Unassembled WGS sequence"/>
</dbReference>
<dbReference type="InterPro" id="IPR025396">
    <property type="entry name" value="DUF4302"/>
</dbReference>
<dbReference type="Pfam" id="PF14135">
    <property type="entry name" value="DUF4302"/>
    <property type="match status" value="1"/>
</dbReference>
<evidence type="ECO:0000256" key="1">
    <source>
        <dbReference type="SAM" id="SignalP"/>
    </source>
</evidence>
<feature type="chain" id="PRO_5047477794" description="DUF4302 domain-containing protein" evidence="1">
    <location>
        <begin position="24"/>
        <end position="447"/>
    </location>
</feature>
<proteinExistence type="predicted"/>
<evidence type="ECO:0008006" key="4">
    <source>
        <dbReference type="Google" id="ProtNLM"/>
    </source>
</evidence>
<keyword evidence="1" id="KW-0732">Signal</keyword>
<dbReference type="PROSITE" id="PS51257">
    <property type="entry name" value="PROKAR_LIPOPROTEIN"/>
    <property type="match status" value="1"/>
</dbReference>
<gene>
    <name evidence="2" type="ORF">GCM10023314_32160</name>
</gene>
<organism evidence="2 3">
    <name type="scientific">Algibacter agarivorans</name>
    <dbReference type="NCBI Taxonomy" id="1109741"/>
    <lineage>
        <taxon>Bacteria</taxon>
        <taxon>Pseudomonadati</taxon>
        <taxon>Bacteroidota</taxon>
        <taxon>Flavobacteriia</taxon>
        <taxon>Flavobacteriales</taxon>
        <taxon>Flavobacteriaceae</taxon>
        <taxon>Algibacter</taxon>
    </lineage>
</organism>
<name>A0ABP9GX91_9FLAO</name>
<keyword evidence="3" id="KW-1185">Reference proteome</keyword>
<protein>
    <recommendedName>
        <fullName evidence="4">DUF4302 domain-containing protein</fullName>
    </recommendedName>
</protein>
<evidence type="ECO:0000313" key="3">
    <source>
        <dbReference type="Proteomes" id="UP001501302"/>
    </source>
</evidence>
<comment type="caution">
    <text evidence="2">The sequence shown here is derived from an EMBL/GenBank/DDBJ whole genome shotgun (WGS) entry which is preliminary data.</text>
</comment>
<sequence>MMKKIFKNYWFICLVFLSLVSCSNDNVEVLFPDSPAERIAQQNSELLNLLLAEPNGYKGVYFTKNDEFGGFTFFMKFNADGTVEMTSDFDSDSTIETSSYEVRFGTTNELVFTTRNHIQKVSNPELEGAIGTGFKGTSVFQYFGNENGVLSFRDVRNRDTGHFVFTPTNFTDFEDESIISVTKSLTNRNDFESSDGVTAFPFMSIDDGTNLKQYALNYDNINIFANPTTQADDGTVSDEEFGMVFTEDGLIISPALEINGVTIENFTIDDTSLGIQYVGTVGGVTAKIGYGNVPVTPLDPYDFGVRRNRAWVNFDEPSKSSTAYHNFYAEYTAFLEATYGLTIDFILYNNLNDVNVPVLFFGTNFGVFLFGVDIVVTDGIVVFADNGLSNGVTPGTKAIFQPLIDLYMGGPEGFYLNNTGNLEGFSNRTFSMINVADPTMEINYWDQ</sequence>
<dbReference type="EMBL" id="BAABJJ010000045">
    <property type="protein sequence ID" value="GAA4955989.1"/>
    <property type="molecule type" value="Genomic_DNA"/>
</dbReference>
<accession>A0ABP9GX91</accession>
<evidence type="ECO:0000313" key="2">
    <source>
        <dbReference type="EMBL" id="GAA4955989.1"/>
    </source>
</evidence>
<dbReference type="RefSeq" id="WP_345193926.1">
    <property type="nucleotide sequence ID" value="NZ_BAABJJ010000045.1"/>
</dbReference>
<reference evidence="3" key="1">
    <citation type="journal article" date="2019" name="Int. J. Syst. Evol. Microbiol.">
        <title>The Global Catalogue of Microorganisms (GCM) 10K type strain sequencing project: providing services to taxonomists for standard genome sequencing and annotation.</title>
        <authorList>
            <consortium name="The Broad Institute Genomics Platform"/>
            <consortium name="The Broad Institute Genome Sequencing Center for Infectious Disease"/>
            <person name="Wu L."/>
            <person name="Ma J."/>
        </authorList>
    </citation>
    <scope>NUCLEOTIDE SEQUENCE [LARGE SCALE GENOMIC DNA]</scope>
    <source>
        <strain evidence="3">JCM 18285</strain>
    </source>
</reference>